<evidence type="ECO:0000256" key="6">
    <source>
        <dbReference type="ARBA" id="ARBA00023136"/>
    </source>
</evidence>
<dbReference type="InterPro" id="IPR000515">
    <property type="entry name" value="MetI-like"/>
</dbReference>
<evidence type="ECO:0000256" key="4">
    <source>
        <dbReference type="ARBA" id="ARBA00022692"/>
    </source>
</evidence>
<feature type="transmembrane region" description="Helical" evidence="7">
    <location>
        <begin position="262"/>
        <end position="284"/>
    </location>
</feature>
<keyword evidence="2 7" id="KW-0813">Transport</keyword>
<comment type="caution">
    <text evidence="9">The sequence shown here is derived from an EMBL/GenBank/DDBJ whole genome shotgun (WGS) entry which is preliminary data.</text>
</comment>
<feature type="transmembrane region" description="Helical" evidence="7">
    <location>
        <begin position="74"/>
        <end position="93"/>
    </location>
</feature>
<proteinExistence type="inferred from homology"/>
<feature type="transmembrane region" description="Helical" evidence="7">
    <location>
        <begin position="9"/>
        <end position="31"/>
    </location>
</feature>
<evidence type="ECO:0000256" key="2">
    <source>
        <dbReference type="ARBA" id="ARBA00022448"/>
    </source>
</evidence>
<dbReference type="PANTHER" id="PTHR43005">
    <property type="entry name" value="BLR7065 PROTEIN"/>
    <property type="match status" value="1"/>
</dbReference>
<dbReference type="Proteomes" id="UP000649604">
    <property type="component" value="Unassembled WGS sequence"/>
</dbReference>
<dbReference type="EMBL" id="WJJP01000102">
    <property type="protein sequence ID" value="MBD3323590.1"/>
    <property type="molecule type" value="Genomic_DNA"/>
</dbReference>
<dbReference type="Gene3D" id="1.10.3720.10">
    <property type="entry name" value="MetI-like"/>
    <property type="match status" value="1"/>
</dbReference>
<dbReference type="AlphaFoldDB" id="A0A9D5JT25"/>
<dbReference type="SUPFAM" id="SSF161098">
    <property type="entry name" value="MetI-like"/>
    <property type="match status" value="1"/>
</dbReference>
<dbReference type="CDD" id="cd06261">
    <property type="entry name" value="TM_PBP2"/>
    <property type="match status" value="1"/>
</dbReference>
<keyword evidence="5 7" id="KW-1133">Transmembrane helix</keyword>
<evidence type="ECO:0000313" key="9">
    <source>
        <dbReference type="EMBL" id="MBD3323590.1"/>
    </source>
</evidence>
<evidence type="ECO:0000313" key="10">
    <source>
        <dbReference type="Proteomes" id="UP000649604"/>
    </source>
</evidence>
<dbReference type="GO" id="GO:0055085">
    <property type="term" value="P:transmembrane transport"/>
    <property type="evidence" value="ECO:0007669"/>
    <property type="project" value="InterPro"/>
</dbReference>
<dbReference type="InterPro" id="IPR035906">
    <property type="entry name" value="MetI-like_sf"/>
</dbReference>
<evidence type="ECO:0000256" key="1">
    <source>
        <dbReference type="ARBA" id="ARBA00004651"/>
    </source>
</evidence>
<evidence type="ECO:0000256" key="7">
    <source>
        <dbReference type="RuleBase" id="RU363032"/>
    </source>
</evidence>
<feature type="transmembrane region" description="Helical" evidence="7">
    <location>
        <begin position="200"/>
        <end position="218"/>
    </location>
</feature>
<keyword evidence="6 7" id="KW-0472">Membrane</keyword>
<dbReference type="GO" id="GO:0005886">
    <property type="term" value="C:plasma membrane"/>
    <property type="evidence" value="ECO:0007669"/>
    <property type="project" value="UniProtKB-SubCell"/>
</dbReference>
<feature type="domain" description="ABC transmembrane type-1" evidence="8">
    <location>
        <begin position="68"/>
        <end position="280"/>
    </location>
</feature>
<sequence>MIARRKEHIWLLLPTVITLVVITVFPLIYAVNVSLRDYSLAGGKQVHAFNHFQNFGFVLRDPEFYNSLWVTVKFSALCLLFELPLGLGLAVLFSQPKYKLEPFGLLLMLPMAIAPAVIGLVFRWFYSAEVGIIGYMLQSIGITPPSWSADRTAALFSIIISDVWEWTPYVFLICMAGLRAIDEEVYEAAAIDGASGWKQFRYVTFPLMIPTIIIVLMLRAIPALKEFDKIFIITDGGPGIATEATTLYIFKQFLWFNNLGTATAAALLLLLGIILISQLLFAYLRRHEEW</sequence>
<evidence type="ECO:0000259" key="8">
    <source>
        <dbReference type="PROSITE" id="PS50928"/>
    </source>
</evidence>
<gene>
    <name evidence="9" type="ORF">GF339_03335</name>
</gene>
<feature type="transmembrane region" description="Helical" evidence="7">
    <location>
        <begin position="105"/>
        <end position="126"/>
    </location>
</feature>
<dbReference type="Pfam" id="PF00528">
    <property type="entry name" value="BPD_transp_1"/>
    <property type="match status" value="1"/>
</dbReference>
<name>A0A9D5JT25_9BACT</name>
<accession>A0A9D5JT25</accession>
<dbReference type="PROSITE" id="PS50928">
    <property type="entry name" value="ABC_TM1"/>
    <property type="match status" value="1"/>
</dbReference>
<keyword evidence="4 7" id="KW-0812">Transmembrane</keyword>
<comment type="similarity">
    <text evidence="7">Belongs to the binding-protein-dependent transport system permease family.</text>
</comment>
<comment type="subcellular location">
    <subcellularLocation>
        <location evidence="1 7">Cell membrane</location>
        <topology evidence="1 7">Multi-pass membrane protein</topology>
    </subcellularLocation>
</comment>
<evidence type="ECO:0000256" key="3">
    <source>
        <dbReference type="ARBA" id="ARBA00022475"/>
    </source>
</evidence>
<organism evidence="9 10">
    <name type="scientific">candidate division KSB3 bacterium</name>
    <dbReference type="NCBI Taxonomy" id="2044937"/>
    <lineage>
        <taxon>Bacteria</taxon>
        <taxon>candidate division KSB3</taxon>
    </lineage>
</organism>
<dbReference type="PANTHER" id="PTHR43005:SF1">
    <property type="entry name" value="SPERMIDINE_PUTRESCINE TRANSPORT SYSTEM PERMEASE PROTEIN"/>
    <property type="match status" value="1"/>
</dbReference>
<keyword evidence="3" id="KW-1003">Cell membrane</keyword>
<evidence type="ECO:0000256" key="5">
    <source>
        <dbReference type="ARBA" id="ARBA00022989"/>
    </source>
</evidence>
<protein>
    <submittedName>
        <fullName evidence="9">ABC transporter permease subunit</fullName>
    </submittedName>
</protein>
<reference evidence="9" key="1">
    <citation type="submission" date="2019-11" db="EMBL/GenBank/DDBJ databases">
        <title>Microbial mats filling the niche in hypersaline microbial mats.</title>
        <authorList>
            <person name="Wong H.L."/>
            <person name="Macleod F.I."/>
            <person name="White R.A. III"/>
            <person name="Burns B.P."/>
        </authorList>
    </citation>
    <scope>NUCLEOTIDE SEQUENCE</scope>
    <source>
        <strain evidence="9">Rbin_158</strain>
    </source>
</reference>